<dbReference type="Proteomes" id="UP000249419">
    <property type="component" value="Unassembled WGS sequence"/>
</dbReference>
<gene>
    <name evidence="1" type="ORF">PSN13_00778</name>
</gene>
<dbReference type="EMBL" id="PYAG01000002">
    <property type="protein sequence ID" value="RAO38659.1"/>
    <property type="molecule type" value="Genomic_DNA"/>
</dbReference>
<organism evidence="1 2">
    <name type="scientific">Micromonospora saelicesensis</name>
    <dbReference type="NCBI Taxonomy" id="285676"/>
    <lineage>
        <taxon>Bacteria</taxon>
        <taxon>Bacillati</taxon>
        <taxon>Actinomycetota</taxon>
        <taxon>Actinomycetes</taxon>
        <taxon>Micromonosporales</taxon>
        <taxon>Micromonosporaceae</taxon>
        <taxon>Micromonospora</taxon>
    </lineage>
</organism>
<name>A0A328P171_9ACTN</name>
<dbReference type="AlphaFoldDB" id="A0A328P171"/>
<proteinExistence type="predicted"/>
<evidence type="ECO:0000313" key="1">
    <source>
        <dbReference type="EMBL" id="RAO38659.1"/>
    </source>
</evidence>
<protein>
    <submittedName>
        <fullName evidence="1">Uncharacterized protein</fullName>
    </submittedName>
</protein>
<comment type="caution">
    <text evidence="1">The sequence shown here is derived from an EMBL/GenBank/DDBJ whole genome shotgun (WGS) entry which is preliminary data.</text>
</comment>
<evidence type="ECO:0000313" key="2">
    <source>
        <dbReference type="Proteomes" id="UP000249419"/>
    </source>
</evidence>
<reference evidence="1 2" key="1">
    <citation type="submission" date="2018-03" db="EMBL/GenBank/DDBJ databases">
        <title>Defining the species Micromonospora saelicesensis and Micromonospora noduli under the framework of genomics.</title>
        <authorList>
            <person name="Riesco R."/>
            <person name="Trujillo M.E."/>
        </authorList>
    </citation>
    <scope>NUCLEOTIDE SEQUENCE [LARGE SCALE GENOMIC DNA]</scope>
    <source>
        <strain evidence="1 2">PSN13</strain>
    </source>
</reference>
<accession>A0A328P171</accession>
<sequence>MAKWADYQVMTTIAKKIGGPRALILAVAAGGALAYKGGEVGVKAVVRTSRSIRRTLDARAEAAAKSRVYRVAEDADAGGGLTLRTGDEFRVLARDDDAILVEIVGSTKNPWYVSGELLAAISDFTLYGEQA</sequence>